<gene>
    <name evidence="1" type="ORF">T01_6434</name>
</gene>
<organism evidence="1 2">
    <name type="scientific">Trichinella spiralis</name>
    <name type="common">Trichina worm</name>
    <dbReference type="NCBI Taxonomy" id="6334"/>
    <lineage>
        <taxon>Eukaryota</taxon>
        <taxon>Metazoa</taxon>
        <taxon>Ecdysozoa</taxon>
        <taxon>Nematoda</taxon>
        <taxon>Enoplea</taxon>
        <taxon>Dorylaimia</taxon>
        <taxon>Trichinellida</taxon>
        <taxon>Trichinellidae</taxon>
        <taxon>Trichinella</taxon>
    </lineage>
</organism>
<keyword evidence="2" id="KW-1185">Reference proteome</keyword>
<proteinExistence type="predicted"/>
<accession>E5SM32</accession>
<dbReference type="Proteomes" id="UP000054776">
    <property type="component" value="Unassembled WGS sequence"/>
</dbReference>
<reference evidence="1 2" key="1">
    <citation type="submission" date="2015-01" db="EMBL/GenBank/DDBJ databases">
        <title>Evolution of Trichinella species and genotypes.</title>
        <authorList>
            <person name="Korhonen P.K."/>
            <person name="Edoardo P."/>
            <person name="Giuseppe L.R."/>
            <person name="Gasser R.B."/>
        </authorList>
    </citation>
    <scope>NUCLEOTIDE SEQUENCE [LARGE SCALE GENOMIC DNA]</scope>
    <source>
        <strain evidence="1">ISS3</strain>
    </source>
</reference>
<evidence type="ECO:0000313" key="2">
    <source>
        <dbReference type="Proteomes" id="UP000054776"/>
    </source>
</evidence>
<dbReference type="OMA" id="NIRAVPF"/>
<dbReference type="EMBL" id="JYDH01000128">
    <property type="protein sequence ID" value="KRY30965.1"/>
    <property type="molecule type" value="Genomic_DNA"/>
</dbReference>
<dbReference type="OrthoDB" id="10307275at2759"/>
<dbReference type="RefSeq" id="XP_003373672.1">
    <property type="nucleotide sequence ID" value="XM_003373624.1"/>
</dbReference>
<dbReference type="AlphaFoldDB" id="E5SM32"/>
<name>E5SM32_TRISP</name>
<dbReference type="InParanoid" id="E5SM32"/>
<evidence type="ECO:0000313" key="1">
    <source>
        <dbReference type="EMBL" id="KRY30965.1"/>
    </source>
</evidence>
<comment type="caution">
    <text evidence="1">The sequence shown here is derived from an EMBL/GenBank/DDBJ whole genome shotgun (WGS) entry which is preliminary data.</text>
</comment>
<sequence length="441" mass="50226">MQSRRLFFPIRLQPRASLPEQFRLFVGNVVQLGQHRHFDQNAHETVPDQRHFDRHLNMRLLRDDNLLDVLVVANHQLPSVIVVVHVLLGNIRAVPFERFGSAARDQHLADRTVGQYPRLFGTQGSAPEFVALFAAVGGQIFRCHFSDRLAARHPDHALFWNRTTLGDGKRHRRQFDRNVLLLRDQHIDVRAKERPALAQVRLLVQWGFVQSGPVHLPESAHRHAVAPVAQGSFPSEADELGRHTPIPARLRPKHTDADRAAGRVLDRRTAPGSAVGRHGNFQRFSNKNLPKIRRLHGPALTDEQRGHFCHLHVHVGRVPASLLRHFHTILSHKLPLRANLTHRGSRCCCCSLSPLEHHSTQANTNARFRSHSHTAQCCTSSIFSGFVNNNNKHMKHILNQKLLSTLNIHPAEKSTERAKTKQNKKIKFRLQLICCFAFDDE</sequence>
<protein>
    <submittedName>
        <fullName evidence="1">Uncharacterized protein</fullName>
    </submittedName>
</protein>
<dbReference type="HOGENOM" id="CLU_621641_0_0_1"/>
<dbReference type="KEGG" id="tsp:Tsp_10654"/>